<feature type="region of interest" description="Disordered" evidence="2">
    <location>
        <begin position="210"/>
        <end position="242"/>
    </location>
</feature>
<comment type="caution">
    <text evidence="3">The sequence shown here is derived from an EMBL/GenBank/DDBJ whole genome shotgun (WGS) entry which is preliminary data.</text>
</comment>
<feature type="compositionally biased region" description="Low complexity" evidence="2">
    <location>
        <begin position="34"/>
        <end position="43"/>
    </location>
</feature>
<reference evidence="3" key="1">
    <citation type="submission" date="2021-01" db="EMBL/GenBank/DDBJ databases">
        <authorList>
            <person name="Zahm M."/>
            <person name="Roques C."/>
            <person name="Cabau C."/>
            <person name="Klopp C."/>
            <person name="Donnadieu C."/>
            <person name="Jouanno E."/>
            <person name="Lampietro C."/>
            <person name="Louis A."/>
            <person name="Herpin A."/>
            <person name="Echchiki A."/>
            <person name="Berthelot C."/>
            <person name="Parey E."/>
            <person name="Roest-Crollius H."/>
            <person name="Braasch I."/>
            <person name="Postlethwait J."/>
            <person name="Bobe J."/>
            <person name="Montfort J."/>
            <person name="Bouchez O."/>
            <person name="Begum T."/>
            <person name="Mejri S."/>
            <person name="Adams A."/>
            <person name="Chen W.-J."/>
            <person name="Guiguen Y."/>
        </authorList>
    </citation>
    <scope>NUCLEOTIDE SEQUENCE</scope>
    <source>
        <strain evidence="3">YG-15Mar2019-1</strain>
        <tissue evidence="3">Brain</tissue>
    </source>
</reference>
<feature type="coiled-coil region" evidence="1">
    <location>
        <begin position="613"/>
        <end position="675"/>
    </location>
</feature>
<dbReference type="GO" id="GO:0060271">
    <property type="term" value="P:cilium assembly"/>
    <property type="evidence" value="ECO:0007669"/>
    <property type="project" value="TreeGrafter"/>
</dbReference>
<dbReference type="AlphaFoldDB" id="A0A9D3T1M3"/>
<feature type="compositionally biased region" description="Polar residues" evidence="2">
    <location>
        <begin position="155"/>
        <end position="167"/>
    </location>
</feature>
<feature type="region of interest" description="Disordered" evidence="2">
    <location>
        <begin position="123"/>
        <end position="192"/>
    </location>
</feature>
<dbReference type="PANTHER" id="PTHR14332">
    <property type="entry name" value="DISRUPTED IN SCHIZOPHRENIA 1 PROTEIN"/>
    <property type="match status" value="1"/>
</dbReference>
<evidence type="ECO:0000256" key="2">
    <source>
        <dbReference type="SAM" id="MobiDB-lite"/>
    </source>
</evidence>
<feature type="region of interest" description="Disordered" evidence="2">
    <location>
        <begin position="1"/>
        <end position="58"/>
    </location>
</feature>
<dbReference type="EMBL" id="JAFDVH010000016">
    <property type="protein sequence ID" value="KAG7462840.1"/>
    <property type="molecule type" value="Genomic_DNA"/>
</dbReference>
<feature type="region of interest" description="Disordered" evidence="2">
    <location>
        <begin position="722"/>
        <end position="752"/>
    </location>
</feature>
<sequence length="839" mass="92052">MFAGMVRLESQGRSTSNIDSNSIHRTLHTGMTEGVPGVVAAGGSSRKRLQRRPGYMRVEPAKLPENTPKAEGRGPGVTFREASLGTLRGTDSDHHRGTIDRGVASGACLSSVIGVSLAGKLPSTEVGNKSSHCHGSGRAPSASYQENCRPKEQKAAQQDSPKLQSSPRADPGPGELCPSSNHRKRSLDSPAEEHFTSSFSFIRLSLSSSHRADATANDSAPHSSGQSGSSSSTQMGLGSALSDQSVCSPVTVVADKAPEPFLRRELGRDPVAAQWDSQEVEGDPAVTSADQKDCLTDLDSCSLDTEATSCLSVDSSDTASGSSVTSGYESATPCSDHGWDAIVKKYEGVLQDCLQNSRTNAKIESMMLKLQRLQQKAVLEDDYDTAERFGKKLEELRRERSSLKLGLPSRHPAVARFLERLRAGVQSALQETVASDAGESQEPPREQRRGSSQTGESAQCPLARRDRLLQEKQLVQEEMQELQRRLEVLQERSRQLDQEILQEEQLLEGEECEGPALRSCTPAQLQELSRALEDLVTSEHRAQIATHPPPAILRLKKQEQTLSTCIKEATAKVVMSQRLGGSLRRKVSASETQLLALHEAKLAAISGNDFSSAKELKAEMKSLYGERDRLEGLVKKLQALSLESSQELTRMKEEHRLLKQELEQKEAQFEKTQRENAVKYIEVLEDRLHSCGCPAVERVWEADLEACHLLLRGLQLRAPSCCGPGSEEGPSAPEPRPQPRDQPRDQPSPKQEQDCAMLTALGGRWYPEANLQHSEFTKKLEEFLFCMEDNQPEDSCSEAMEITERCELIGDKLASLEEQLQTAILDRNQALAHILSLQS</sequence>
<accession>A0A9D3T1M3</accession>
<dbReference type="PANTHER" id="PTHR14332:SF3">
    <property type="entry name" value="DISRUPTED IN SCHIZOPHRENIA 1 PROTEIN"/>
    <property type="match status" value="1"/>
</dbReference>
<feature type="region of interest" description="Disordered" evidence="2">
    <location>
        <begin position="431"/>
        <end position="463"/>
    </location>
</feature>
<feature type="coiled-coil region" evidence="1">
    <location>
        <begin position="465"/>
        <end position="513"/>
    </location>
</feature>
<keyword evidence="4" id="KW-1185">Reference proteome</keyword>
<dbReference type="Proteomes" id="UP001046870">
    <property type="component" value="Chromosome 16"/>
</dbReference>
<dbReference type="GO" id="GO:0045111">
    <property type="term" value="C:intermediate filament cytoskeleton"/>
    <property type="evidence" value="ECO:0007669"/>
    <property type="project" value="TreeGrafter"/>
</dbReference>
<feature type="coiled-coil region" evidence="1">
    <location>
        <begin position="356"/>
        <end position="399"/>
    </location>
</feature>
<dbReference type="InterPro" id="IPR026081">
    <property type="entry name" value="DISC1"/>
</dbReference>
<evidence type="ECO:0000313" key="4">
    <source>
        <dbReference type="Proteomes" id="UP001046870"/>
    </source>
</evidence>
<feature type="compositionally biased region" description="Polar residues" evidence="2">
    <location>
        <begin position="11"/>
        <end position="24"/>
    </location>
</feature>
<proteinExistence type="predicted"/>
<protein>
    <recommendedName>
        <fullName evidence="5">Disrupted in schizophrenia 1 protein</fullName>
    </recommendedName>
</protein>
<evidence type="ECO:0008006" key="5">
    <source>
        <dbReference type="Google" id="ProtNLM"/>
    </source>
</evidence>
<keyword evidence="1" id="KW-0175">Coiled coil</keyword>
<dbReference type="GO" id="GO:0001764">
    <property type="term" value="P:neuron migration"/>
    <property type="evidence" value="ECO:0007669"/>
    <property type="project" value="TreeGrafter"/>
</dbReference>
<dbReference type="GO" id="GO:0005874">
    <property type="term" value="C:microtubule"/>
    <property type="evidence" value="ECO:0007669"/>
    <property type="project" value="TreeGrafter"/>
</dbReference>
<name>A0A9D3T1M3_MEGAT</name>
<organism evidence="3 4">
    <name type="scientific">Megalops atlanticus</name>
    <name type="common">Tarpon</name>
    <name type="synonym">Clupea gigantea</name>
    <dbReference type="NCBI Taxonomy" id="7932"/>
    <lineage>
        <taxon>Eukaryota</taxon>
        <taxon>Metazoa</taxon>
        <taxon>Chordata</taxon>
        <taxon>Craniata</taxon>
        <taxon>Vertebrata</taxon>
        <taxon>Euteleostomi</taxon>
        <taxon>Actinopterygii</taxon>
        <taxon>Neopterygii</taxon>
        <taxon>Teleostei</taxon>
        <taxon>Elopiformes</taxon>
        <taxon>Megalopidae</taxon>
        <taxon>Megalops</taxon>
    </lineage>
</organism>
<evidence type="ECO:0000256" key="1">
    <source>
        <dbReference type="SAM" id="Coils"/>
    </source>
</evidence>
<gene>
    <name evidence="3" type="ORF">MATL_G00188910</name>
</gene>
<evidence type="ECO:0000313" key="3">
    <source>
        <dbReference type="EMBL" id="KAG7462840.1"/>
    </source>
</evidence>
<feature type="compositionally biased region" description="Low complexity" evidence="2">
    <location>
        <begin position="223"/>
        <end position="239"/>
    </location>
</feature>
<dbReference type="GO" id="GO:0005815">
    <property type="term" value="C:microtubule organizing center"/>
    <property type="evidence" value="ECO:0007669"/>
    <property type="project" value="TreeGrafter"/>
</dbReference>
<dbReference type="OrthoDB" id="9836442at2759"/>